<dbReference type="Proteomes" id="UP001595548">
    <property type="component" value="Unassembled WGS sequence"/>
</dbReference>
<dbReference type="PANTHER" id="PTHR44757">
    <property type="entry name" value="DIGUANYLATE CYCLASE DGCP"/>
    <property type="match status" value="1"/>
</dbReference>
<dbReference type="Gene3D" id="3.20.20.450">
    <property type="entry name" value="EAL domain"/>
    <property type="match status" value="1"/>
</dbReference>
<dbReference type="NCBIfam" id="TIGR00254">
    <property type="entry name" value="GGDEF"/>
    <property type="match status" value="1"/>
</dbReference>
<dbReference type="InterPro" id="IPR000160">
    <property type="entry name" value="GGDEF_dom"/>
</dbReference>
<evidence type="ECO:0000313" key="3">
    <source>
        <dbReference type="EMBL" id="MFC3154099.1"/>
    </source>
</evidence>
<dbReference type="SMART" id="SM00052">
    <property type="entry name" value="EAL"/>
    <property type="match status" value="1"/>
</dbReference>
<dbReference type="InterPro" id="IPR029787">
    <property type="entry name" value="Nucleotide_cyclase"/>
</dbReference>
<dbReference type="PROSITE" id="PS50887">
    <property type="entry name" value="GGDEF"/>
    <property type="match status" value="1"/>
</dbReference>
<evidence type="ECO:0000259" key="2">
    <source>
        <dbReference type="PROSITE" id="PS50887"/>
    </source>
</evidence>
<dbReference type="InterPro" id="IPR003018">
    <property type="entry name" value="GAF"/>
</dbReference>
<dbReference type="InterPro" id="IPR001633">
    <property type="entry name" value="EAL_dom"/>
</dbReference>
<dbReference type="PROSITE" id="PS50883">
    <property type="entry name" value="EAL"/>
    <property type="match status" value="1"/>
</dbReference>
<dbReference type="InterPro" id="IPR035919">
    <property type="entry name" value="EAL_sf"/>
</dbReference>
<dbReference type="SUPFAM" id="SSF141868">
    <property type="entry name" value="EAL domain-like"/>
    <property type="match status" value="1"/>
</dbReference>
<feature type="domain" description="EAL" evidence="1">
    <location>
        <begin position="357"/>
        <end position="611"/>
    </location>
</feature>
<reference evidence="4" key="1">
    <citation type="journal article" date="2019" name="Int. J. Syst. Evol. Microbiol.">
        <title>The Global Catalogue of Microorganisms (GCM) 10K type strain sequencing project: providing services to taxonomists for standard genome sequencing and annotation.</title>
        <authorList>
            <consortium name="The Broad Institute Genomics Platform"/>
            <consortium name="The Broad Institute Genome Sequencing Center for Infectious Disease"/>
            <person name="Wu L."/>
            <person name="Ma J."/>
        </authorList>
    </citation>
    <scope>NUCLEOTIDE SEQUENCE [LARGE SCALE GENOMIC DNA]</scope>
    <source>
        <strain evidence="4">KCTC 52141</strain>
    </source>
</reference>
<proteinExistence type="predicted"/>
<evidence type="ECO:0000313" key="4">
    <source>
        <dbReference type="Proteomes" id="UP001595548"/>
    </source>
</evidence>
<name>A0ABV7HJQ0_9GAMM</name>
<dbReference type="InterPro" id="IPR052155">
    <property type="entry name" value="Biofilm_reg_signaling"/>
</dbReference>
<dbReference type="Gene3D" id="3.30.70.270">
    <property type="match status" value="1"/>
</dbReference>
<dbReference type="InterPro" id="IPR029016">
    <property type="entry name" value="GAF-like_dom_sf"/>
</dbReference>
<gene>
    <name evidence="3" type="ORF">ACFOEB_02720</name>
</gene>
<sequence length="614" mass="68850">MGESDHFIHLHKRLVALRHNRDFIALDKEHKLIELSILCSKLLDVDRVSIWRFEDNHRQLTLEVLFDRQHGVSQHSAQLQQTQHDAYFRALLDERIVDAIDARTDLRTTSFANDYLVPQQIISMLDAPIFGHGKLYGVICLEARQRMAWTLSATAFISAIADTLSLINTYEAWQQSQQELDYVAHFDDLTGLSNCRALQKRIATLTQNNDCQQDPFALVWINIDKLKQINQGLGQSIGDQIIMAVARKLRQTLVRGKDKIARTGGNEFALIIRNSGQRQNLERTTEELLDQLLKPLAIYEHKIQVTLSAGVCFYPDDGADADTLLRHAETAMHQAKERGHNTARFFNAQISREARARFTLERQLRKATENGSLSVLYQPIVAADSRRIVSAEALVRWQHPEHGLLSPAEFLPLAKAAGMMYDIDKAVISRVCEDIYTLGCSGIQLGQVAINLGAEQVLHPHLPRNIAALLTHFNIAGHQLEFEVTEDVIAHDSAELQHSLQALVQLGPGLSIDDFGTGYSSLSRLKHLPFSKLKIDRSFIQDLPGDKDSGAIVQSIIGLARGLNMKIVAEGVETDAQARWLAERGVDYLQGFKFSRPISLDELRSNYLSAAVSA</sequence>
<dbReference type="PANTHER" id="PTHR44757:SF2">
    <property type="entry name" value="BIOFILM ARCHITECTURE MAINTENANCE PROTEIN MBAA"/>
    <property type="match status" value="1"/>
</dbReference>
<organism evidence="3 4">
    <name type="scientific">Gilvimarinus japonicus</name>
    <dbReference type="NCBI Taxonomy" id="1796469"/>
    <lineage>
        <taxon>Bacteria</taxon>
        <taxon>Pseudomonadati</taxon>
        <taxon>Pseudomonadota</taxon>
        <taxon>Gammaproteobacteria</taxon>
        <taxon>Cellvibrionales</taxon>
        <taxon>Cellvibrionaceae</taxon>
        <taxon>Gilvimarinus</taxon>
    </lineage>
</organism>
<keyword evidence="4" id="KW-1185">Reference proteome</keyword>
<dbReference type="Pfam" id="PF01590">
    <property type="entry name" value="GAF"/>
    <property type="match status" value="1"/>
</dbReference>
<dbReference type="Pfam" id="PF00990">
    <property type="entry name" value="GGDEF"/>
    <property type="match status" value="1"/>
</dbReference>
<protein>
    <submittedName>
        <fullName evidence="3">Sensor domain-containing phosphodiesterase</fullName>
    </submittedName>
</protein>
<dbReference type="CDD" id="cd01949">
    <property type="entry name" value="GGDEF"/>
    <property type="match status" value="1"/>
</dbReference>
<dbReference type="CDD" id="cd01948">
    <property type="entry name" value="EAL"/>
    <property type="match status" value="1"/>
</dbReference>
<dbReference type="SUPFAM" id="SSF55781">
    <property type="entry name" value="GAF domain-like"/>
    <property type="match status" value="1"/>
</dbReference>
<dbReference type="RefSeq" id="WP_339617814.1">
    <property type="nucleotide sequence ID" value="NZ_AP031500.1"/>
</dbReference>
<dbReference type="Pfam" id="PF00563">
    <property type="entry name" value="EAL"/>
    <property type="match status" value="1"/>
</dbReference>
<dbReference type="Gene3D" id="3.30.450.40">
    <property type="match status" value="1"/>
</dbReference>
<dbReference type="InterPro" id="IPR043128">
    <property type="entry name" value="Rev_trsase/Diguanyl_cyclase"/>
</dbReference>
<dbReference type="EMBL" id="JBHRTL010000004">
    <property type="protein sequence ID" value="MFC3154099.1"/>
    <property type="molecule type" value="Genomic_DNA"/>
</dbReference>
<evidence type="ECO:0000259" key="1">
    <source>
        <dbReference type="PROSITE" id="PS50883"/>
    </source>
</evidence>
<dbReference type="SMART" id="SM00267">
    <property type="entry name" value="GGDEF"/>
    <property type="match status" value="1"/>
</dbReference>
<feature type="domain" description="GGDEF" evidence="2">
    <location>
        <begin position="214"/>
        <end position="348"/>
    </location>
</feature>
<accession>A0ABV7HJQ0</accession>
<comment type="caution">
    <text evidence="3">The sequence shown here is derived from an EMBL/GenBank/DDBJ whole genome shotgun (WGS) entry which is preliminary data.</text>
</comment>
<dbReference type="SUPFAM" id="SSF55073">
    <property type="entry name" value="Nucleotide cyclase"/>
    <property type="match status" value="1"/>
</dbReference>